<evidence type="ECO:0000313" key="2">
    <source>
        <dbReference type="Proteomes" id="UP000008322"/>
    </source>
</evidence>
<accession>A0A6C6ZT67</accession>
<dbReference type="KEGG" id="sed:SeD_B0046"/>
<reference evidence="1 2" key="1">
    <citation type="journal article" date="2011" name="J. Bacteriol.">
        <title>Comparative genomics of 28 Salmonella enterica isolates: evidence for CRISPR-mediated adaptive sublineage evolution.</title>
        <authorList>
            <person name="Fricke W.F."/>
            <person name="Mammel M.K."/>
            <person name="McDermott P.F."/>
            <person name="Tartera C."/>
            <person name="White D.G."/>
            <person name="Leclerc J.E."/>
            <person name="Ravel J."/>
            <person name="Cebula T.A."/>
        </authorList>
    </citation>
    <scope>NUCLEOTIDE SEQUENCE [LARGE SCALE GENOMIC DNA]</scope>
    <source>
        <strain evidence="1 2">CT_02021853</strain>
        <plasmid evidence="1 2">pCT02021853_74</plasmid>
    </source>
</reference>
<dbReference type="Proteomes" id="UP000008322">
    <property type="component" value="Plasmid pCT02021853_74"/>
</dbReference>
<evidence type="ECO:0000313" key="1">
    <source>
        <dbReference type="EMBL" id="ACH73518.1"/>
    </source>
</evidence>
<name>A0A6C6ZT67_SALDC</name>
<proteinExistence type="predicted"/>
<keyword evidence="1" id="KW-0614">Plasmid</keyword>
<sequence length="39" mass="4158">MNIIRGCMTGLTGIKLFLSGHLHTGNSPENFFAEGQHAG</sequence>
<geneLocation type="plasmid" evidence="1 2">
    <name>pCT02021853_74</name>
</geneLocation>
<dbReference type="AlphaFoldDB" id="A0A6C6ZT67"/>
<gene>
    <name evidence="1" type="ordered locus">SeD_B0046</name>
</gene>
<organism evidence="1 2">
    <name type="scientific">Salmonella dublin (strain CT_02021853)</name>
    <dbReference type="NCBI Taxonomy" id="439851"/>
    <lineage>
        <taxon>Bacteria</taxon>
        <taxon>Pseudomonadati</taxon>
        <taxon>Pseudomonadota</taxon>
        <taxon>Gammaproteobacteria</taxon>
        <taxon>Enterobacterales</taxon>
        <taxon>Enterobacteriaceae</taxon>
        <taxon>Salmonella</taxon>
    </lineage>
</organism>
<dbReference type="EMBL" id="CP001143">
    <property type="protein sequence ID" value="ACH73518.1"/>
    <property type="molecule type" value="Genomic_DNA"/>
</dbReference>
<protein>
    <submittedName>
        <fullName evidence="1">Uncharacterized protein</fullName>
    </submittedName>
</protein>